<evidence type="ECO:0000259" key="2">
    <source>
        <dbReference type="SMART" id="SM00460"/>
    </source>
</evidence>
<dbReference type="SMART" id="SM00460">
    <property type="entry name" value="TGc"/>
    <property type="match status" value="1"/>
</dbReference>
<protein>
    <submittedName>
        <fullName evidence="3">Transglutaminase-like protein</fullName>
    </submittedName>
</protein>
<sequence>MRLDIRYTTRFVYEAPVVESQNELRACPASDERQQLVHYDVTTTPSSRVASYVDYWGTRVDTFGIRGPHQLLEVAAEATVETLPVVAPTVGLPRAALQDPVFRDRHQELLQRSAHVDWGTGVAAAARRHAEGAGDDVLALVHAVHEGAAELSYAPGRTYVGVPVEKVLAAGGGVCQDFAHLAIAMYRSLGVPARYVSGYFFTRDDATGADVHEAEEVEVVTHAWVEVAVPLPAADGGRGVGAHLWLALDPTNRQPVGERHVTIGRGRDYDDVSPFRGVFSGPPAHELSVNVRMRRLALEPLGDVAGTRRPAVGPSQRQQQQ</sequence>
<dbReference type="OrthoDB" id="9804023at2"/>
<dbReference type="EMBL" id="BMHA01000004">
    <property type="protein sequence ID" value="GGI05092.1"/>
    <property type="molecule type" value="Genomic_DNA"/>
</dbReference>
<gene>
    <name evidence="3" type="ORF">GCM10011354_12370</name>
</gene>
<dbReference type="InterPro" id="IPR013589">
    <property type="entry name" value="Bac_transglu_N"/>
</dbReference>
<dbReference type="RefSeq" id="WP_130649498.1">
    <property type="nucleotide sequence ID" value="NZ_BMHA01000004.1"/>
</dbReference>
<dbReference type="AlphaFoldDB" id="A0A8J3ADA1"/>
<dbReference type="PANTHER" id="PTHR33490:SF6">
    <property type="entry name" value="SLL1049 PROTEIN"/>
    <property type="match status" value="1"/>
</dbReference>
<reference evidence="3" key="2">
    <citation type="submission" date="2020-09" db="EMBL/GenBank/DDBJ databases">
        <authorList>
            <person name="Sun Q."/>
            <person name="Zhou Y."/>
        </authorList>
    </citation>
    <scope>NUCLEOTIDE SEQUENCE</scope>
    <source>
        <strain evidence="3">CGMCC 1.14988</strain>
    </source>
</reference>
<dbReference type="InterPro" id="IPR002931">
    <property type="entry name" value="Transglutaminase-like"/>
</dbReference>
<dbReference type="Pfam" id="PF01841">
    <property type="entry name" value="Transglut_core"/>
    <property type="match status" value="1"/>
</dbReference>
<feature type="domain" description="Transglutaminase-like" evidence="2">
    <location>
        <begin position="167"/>
        <end position="252"/>
    </location>
</feature>
<evidence type="ECO:0000313" key="3">
    <source>
        <dbReference type="EMBL" id="GGI05092.1"/>
    </source>
</evidence>
<keyword evidence="4" id="KW-1185">Reference proteome</keyword>
<feature type="region of interest" description="Disordered" evidence="1">
    <location>
        <begin position="302"/>
        <end position="321"/>
    </location>
</feature>
<evidence type="ECO:0000313" key="4">
    <source>
        <dbReference type="Proteomes" id="UP000650511"/>
    </source>
</evidence>
<organism evidence="3 4">
    <name type="scientific">Egicoccus halophilus</name>
    <dbReference type="NCBI Taxonomy" id="1670830"/>
    <lineage>
        <taxon>Bacteria</taxon>
        <taxon>Bacillati</taxon>
        <taxon>Actinomycetota</taxon>
        <taxon>Nitriliruptoria</taxon>
        <taxon>Egicoccales</taxon>
        <taxon>Egicoccaceae</taxon>
        <taxon>Egicoccus</taxon>
    </lineage>
</organism>
<dbReference type="PANTHER" id="PTHR33490">
    <property type="entry name" value="BLR5614 PROTEIN-RELATED"/>
    <property type="match status" value="1"/>
</dbReference>
<dbReference type="SUPFAM" id="SSF54001">
    <property type="entry name" value="Cysteine proteinases"/>
    <property type="match status" value="1"/>
</dbReference>
<reference evidence="3" key="1">
    <citation type="journal article" date="2014" name="Int. J. Syst. Evol. Microbiol.">
        <title>Complete genome sequence of Corynebacterium casei LMG S-19264T (=DSM 44701T), isolated from a smear-ripened cheese.</title>
        <authorList>
            <consortium name="US DOE Joint Genome Institute (JGI-PGF)"/>
            <person name="Walter F."/>
            <person name="Albersmeier A."/>
            <person name="Kalinowski J."/>
            <person name="Ruckert C."/>
        </authorList>
    </citation>
    <scope>NUCLEOTIDE SEQUENCE</scope>
    <source>
        <strain evidence="3">CGMCC 1.14988</strain>
    </source>
</reference>
<dbReference type="Proteomes" id="UP000650511">
    <property type="component" value="Unassembled WGS sequence"/>
</dbReference>
<proteinExistence type="predicted"/>
<accession>A0A8J3ADA1</accession>
<dbReference type="Pfam" id="PF08379">
    <property type="entry name" value="Bact_transglu_N"/>
    <property type="match status" value="1"/>
</dbReference>
<comment type="caution">
    <text evidence="3">The sequence shown here is derived from an EMBL/GenBank/DDBJ whole genome shotgun (WGS) entry which is preliminary data.</text>
</comment>
<name>A0A8J3ADA1_9ACTN</name>
<dbReference type="Gene3D" id="3.10.620.30">
    <property type="match status" value="1"/>
</dbReference>
<dbReference type="InterPro" id="IPR038765">
    <property type="entry name" value="Papain-like_cys_pep_sf"/>
</dbReference>
<evidence type="ECO:0000256" key="1">
    <source>
        <dbReference type="SAM" id="MobiDB-lite"/>
    </source>
</evidence>